<keyword evidence="1" id="KW-0472">Membrane</keyword>
<dbReference type="AlphaFoldDB" id="A0A9X2EH36"/>
<gene>
    <name evidence="2" type="ORF">NDR86_34425</name>
</gene>
<keyword evidence="1" id="KW-0812">Transmembrane</keyword>
<evidence type="ECO:0000313" key="3">
    <source>
        <dbReference type="Proteomes" id="UP001139157"/>
    </source>
</evidence>
<feature type="transmembrane region" description="Helical" evidence="1">
    <location>
        <begin position="106"/>
        <end position="126"/>
    </location>
</feature>
<evidence type="ECO:0000256" key="1">
    <source>
        <dbReference type="SAM" id="Phobius"/>
    </source>
</evidence>
<comment type="caution">
    <text evidence="2">The sequence shown here is derived from an EMBL/GenBank/DDBJ whole genome shotgun (WGS) entry which is preliminary data.</text>
</comment>
<accession>A0A9X2EH36</accession>
<reference evidence="2" key="1">
    <citation type="submission" date="2022-06" db="EMBL/GenBank/DDBJ databases">
        <title>Novel species in genus nocardia.</title>
        <authorList>
            <person name="Li F."/>
        </authorList>
    </citation>
    <scope>NUCLEOTIDE SEQUENCE</scope>
    <source>
        <strain evidence="2">CDC141</strain>
    </source>
</reference>
<evidence type="ECO:0000313" key="2">
    <source>
        <dbReference type="EMBL" id="MCM6778593.1"/>
    </source>
</evidence>
<dbReference type="EMBL" id="JAMRXG010000024">
    <property type="protein sequence ID" value="MCM6778593.1"/>
    <property type="molecule type" value="Genomic_DNA"/>
</dbReference>
<name>A0A9X2EH36_9NOCA</name>
<evidence type="ECO:0008006" key="4">
    <source>
        <dbReference type="Google" id="ProtNLM"/>
    </source>
</evidence>
<organism evidence="2 3">
    <name type="scientific">Nocardia pulmonis</name>
    <dbReference type="NCBI Taxonomy" id="2951408"/>
    <lineage>
        <taxon>Bacteria</taxon>
        <taxon>Bacillati</taxon>
        <taxon>Actinomycetota</taxon>
        <taxon>Actinomycetes</taxon>
        <taxon>Mycobacteriales</taxon>
        <taxon>Nocardiaceae</taxon>
        <taxon>Nocardia</taxon>
    </lineage>
</organism>
<keyword evidence="1" id="KW-1133">Transmembrane helix</keyword>
<protein>
    <recommendedName>
        <fullName evidence="4">Transmembrane protein</fullName>
    </recommendedName>
</protein>
<dbReference type="Proteomes" id="UP001139157">
    <property type="component" value="Unassembled WGS sequence"/>
</dbReference>
<keyword evidence="3" id="KW-1185">Reference proteome</keyword>
<feature type="transmembrane region" description="Helical" evidence="1">
    <location>
        <begin position="12"/>
        <end position="36"/>
    </location>
</feature>
<proteinExistence type="predicted"/>
<feature type="transmembrane region" description="Helical" evidence="1">
    <location>
        <begin position="81"/>
        <end position="100"/>
    </location>
</feature>
<dbReference type="RefSeq" id="WP_251918101.1">
    <property type="nucleotide sequence ID" value="NZ_JAMRXG010000024.1"/>
</dbReference>
<sequence>MNWNKRIRQTHRWLAVLFTATVVVTVVVLAVGGPVWMSYLPLPPLALLLFSGLYLFAQPYRTKRRPTRPHTFAGWARQAHRWSAVVFTATVLATFVALSLPNPIVWVSYLPLIPLAALLFSGLYMLTLTYRTRRRASAPLPSGSGV</sequence>
<feature type="transmembrane region" description="Helical" evidence="1">
    <location>
        <begin position="42"/>
        <end position="60"/>
    </location>
</feature>